<dbReference type="AlphaFoldDB" id="A0AA36FQ26"/>
<evidence type="ECO:0000259" key="6">
    <source>
        <dbReference type="Pfam" id="PF00889"/>
    </source>
</evidence>
<sequence length="323" mass="35154">MLRLFTGSRLAVRGLAAAASAAEAPVKIDKESLAKLRKKTGYSYVNCRKALVQFGSDLAEAEKWLRQNAEKEGWAKAAKLSSRQTTQGLVGVKAAGKTAAIVELSCETDFVARGDPFKDLLRTLVDATLQHAEKTVASSGSTLQKQNFDVETVKSDDGKTLKEIVAMAVGRLGENISMRRVEAYYAPEGSVLYGGSHPKEGTDEYPMGRFVSVVAIARAPSAQFPTERLANQLCQHIIGMRSETLGTPAVQSKDTKKEEAVDNQDDLNDFFKGQTTNIDAEETQLLRQAFMLNPSQTVYEYVTGHHAKVLDFARAELGGDSSE</sequence>
<evidence type="ECO:0000313" key="8">
    <source>
        <dbReference type="Proteomes" id="UP001177023"/>
    </source>
</evidence>
<evidence type="ECO:0000256" key="1">
    <source>
        <dbReference type="ARBA" id="ARBA00005532"/>
    </source>
</evidence>
<dbReference type="InterPro" id="IPR009060">
    <property type="entry name" value="UBA-like_sf"/>
</dbReference>
<organism evidence="7 8">
    <name type="scientific">Mesorhabditis spiculigera</name>
    <dbReference type="NCBI Taxonomy" id="96644"/>
    <lineage>
        <taxon>Eukaryota</taxon>
        <taxon>Metazoa</taxon>
        <taxon>Ecdysozoa</taxon>
        <taxon>Nematoda</taxon>
        <taxon>Chromadorea</taxon>
        <taxon>Rhabditida</taxon>
        <taxon>Rhabditina</taxon>
        <taxon>Rhabditomorpha</taxon>
        <taxon>Rhabditoidea</taxon>
        <taxon>Rhabditidae</taxon>
        <taxon>Mesorhabditinae</taxon>
        <taxon>Mesorhabditis</taxon>
    </lineage>
</organism>
<dbReference type="CDD" id="cd14275">
    <property type="entry name" value="UBA_EF-Ts"/>
    <property type="match status" value="1"/>
</dbReference>
<dbReference type="PANTHER" id="PTHR11741:SF0">
    <property type="entry name" value="ELONGATION FACTOR TS, MITOCHONDRIAL"/>
    <property type="match status" value="1"/>
</dbReference>
<dbReference type="Gene3D" id="1.10.8.10">
    <property type="entry name" value="DNA helicase RuvA subunit, C-terminal domain"/>
    <property type="match status" value="1"/>
</dbReference>
<dbReference type="Pfam" id="PF00889">
    <property type="entry name" value="EF_TS"/>
    <property type="match status" value="1"/>
</dbReference>
<proteinExistence type="inferred from homology"/>
<keyword evidence="4" id="KW-0496">Mitochondrion</keyword>
<dbReference type="GO" id="GO:0005739">
    <property type="term" value="C:mitochondrion"/>
    <property type="evidence" value="ECO:0007669"/>
    <property type="project" value="GOC"/>
</dbReference>
<gene>
    <name evidence="7" type="ORF">MSPICULIGERA_LOCUS2011</name>
</gene>
<dbReference type="SUPFAM" id="SSF46934">
    <property type="entry name" value="UBA-like"/>
    <property type="match status" value="1"/>
</dbReference>
<dbReference type="NCBIfam" id="TIGR00116">
    <property type="entry name" value="tsf"/>
    <property type="match status" value="1"/>
</dbReference>
<name>A0AA36FQ26_9BILA</name>
<dbReference type="InterPro" id="IPR014039">
    <property type="entry name" value="Transl_elong_EFTs/EF1B_dimer"/>
</dbReference>
<keyword evidence="3 5" id="KW-0648">Protein biosynthesis</keyword>
<dbReference type="PROSITE" id="PS01127">
    <property type="entry name" value="EF_TS_2"/>
    <property type="match status" value="1"/>
</dbReference>
<dbReference type="FunFam" id="1.10.8.10:FF:000031">
    <property type="entry name" value="Elongation factor Ts, mitochondrial"/>
    <property type="match status" value="1"/>
</dbReference>
<dbReference type="InterPro" id="IPR036402">
    <property type="entry name" value="EF-Ts_dimer_sf"/>
</dbReference>
<dbReference type="EMBL" id="CATQJA010000606">
    <property type="protein sequence ID" value="CAJ0562027.1"/>
    <property type="molecule type" value="Genomic_DNA"/>
</dbReference>
<dbReference type="Proteomes" id="UP001177023">
    <property type="component" value="Unassembled WGS sequence"/>
</dbReference>
<dbReference type="GO" id="GO:0003746">
    <property type="term" value="F:translation elongation factor activity"/>
    <property type="evidence" value="ECO:0007669"/>
    <property type="project" value="UniProtKB-KW"/>
</dbReference>
<dbReference type="Gene3D" id="3.30.479.20">
    <property type="entry name" value="Elongation factor Ts, dimerisation domain"/>
    <property type="match status" value="2"/>
</dbReference>
<evidence type="ECO:0000313" key="7">
    <source>
        <dbReference type="EMBL" id="CAJ0562027.1"/>
    </source>
</evidence>
<feature type="non-terminal residue" evidence="7">
    <location>
        <position position="323"/>
    </location>
</feature>
<dbReference type="PANTHER" id="PTHR11741">
    <property type="entry name" value="ELONGATION FACTOR TS"/>
    <property type="match status" value="1"/>
</dbReference>
<dbReference type="InterPro" id="IPR001816">
    <property type="entry name" value="Transl_elong_EFTs/EF1B"/>
</dbReference>
<evidence type="ECO:0000256" key="4">
    <source>
        <dbReference type="ARBA" id="ARBA00023128"/>
    </source>
</evidence>
<dbReference type="Pfam" id="PF25025">
    <property type="entry name" value="EF-Ts_N"/>
    <property type="match status" value="1"/>
</dbReference>
<protein>
    <recommendedName>
        <fullName evidence="5">Elongation factor Ts</fullName>
    </recommendedName>
</protein>
<evidence type="ECO:0000256" key="3">
    <source>
        <dbReference type="ARBA" id="ARBA00022917"/>
    </source>
</evidence>
<keyword evidence="8" id="KW-1185">Reference proteome</keyword>
<keyword evidence="2 5" id="KW-0251">Elongation factor</keyword>
<dbReference type="GO" id="GO:0070125">
    <property type="term" value="P:mitochondrial translational elongation"/>
    <property type="evidence" value="ECO:0007669"/>
    <property type="project" value="TreeGrafter"/>
</dbReference>
<reference evidence="7" key="1">
    <citation type="submission" date="2023-06" db="EMBL/GenBank/DDBJ databases">
        <authorList>
            <person name="Delattre M."/>
        </authorList>
    </citation>
    <scope>NUCLEOTIDE SEQUENCE</scope>
    <source>
        <strain evidence="7">AF72</strain>
    </source>
</reference>
<comment type="function">
    <text evidence="5">Associates with the EF-Tu.GDP complex and induces the exchange of GDP to GTP. It remains bound to the aminoacyl-tRNA.EF-Tu.GTP complex up to the GTP hydrolysis stage on the ribosome.</text>
</comment>
<evidence type="ECO:0000256" key="2">
    <source>
        <dbReference type="ARBA" id="ARBA00022768"/>
    </source>
</evidence>
<comment type="caution">
    <text evidence="7">The sequence shown here is derived from an EMBL/GenBank/DDBJ whole genome shotgun (WGS) entry which is preliminary data.</text>
</comment>
<feature type="domain" description="Translation elongation factor EFTs/EF1B dimerisation" evidence="6">
    <location>
        <begin position="99"/>
        <end position="318"/>
    </location>
</feature>
<comment type="similarity">
    <text evidence="1 5">Belongs to the EF-Ts family.</text>
</comment>
<dbReference type="SUPFAM" id="SSF54713">
    <property type="entry name" value="Elongation factor Ts (EF-Ts), dimerisation domain"/>
    <property type="match status" value="2"/>
</dbReference>
<dbReference type="InterPro" id="IPR018101">
    <property type="entry name" value="Transl_elong_Ts_CS"/>
</dbReference>
<evidence type="ECO:0000256" key="5">
    <source>
        <dbReference type="RuleBase" id="RU000642"/>
    </source>
</evidence>
<dbReference type="HAMAP" id="MF_00050">
    <property type="entry name" value="EF_Ts"/>
    <property type="match status" value="1"/>
</dbReference>
<accession>A0AA36FQ26</accession>